<keyword evidence="6" id="KW-0285">Flavoprotein</keyword>
<evidence type="ECO:0000256" key="1">
    <source>
        <dbReference type="ARBA" id="ARBA00001974"/>
    </source>
</evidence>
<evidence type="ECO:0000256" key="2">
    <source>
        <dbReference type="ARBA" id="ARBA00004515"/>
    </source>
</evidence>
<dbReference type="GO" id="GO:0005886">
    <property type="term" value="C:plasma membrane"/>
    <property type="evidence" value="ECO:0007669"/>
    <property type="project" value="UniProtKB-SubCell"/>
</dbReference>
<dbReference type="SUPFAM" id="SSF46977">
    <property type="entry name" value="Succinate dehydrogenase/fumarate reductase flavoprotein C-terminal domain"/>
    <property type="match status" value="1"/>
</dbReference>
<dbReference type="InterPro" id="IPR015939">
    <property type="entry name" value="Fum_Rdtase/Succ_DH_flav-like_C"/>
</dbReference>
<dbReference type="SUPFAM" id="SSF51905">
    <property type="entry name" value="FAD/NAD(P)-binding domain"/>
    <property type="match status" value="1"/>
</dbReference>
<evidence type="ECO:0000256" key="13">
    <source>
        <dbReference type="SAM" id="Coils"/>
    </source>
</evidence>
<evidence type="ECO:0000259" key="15">
    <source>
        <dbReference type="Pfam" id="PF02910"/>
    </source>
</evidence>
<keyword evidence="5" id="KW-0813">Transport</keyword>
<evidence type="ECO:0000259" key="14">
    <source>
        <dbReference type="Pfam" id="PF00890"/>
    </source>
</evidence>
<dbReference type="AlphaFoldDB" id="A0A5M8FL27"/>
<dbReference type="NCBIfam" id="TIGR01811">
    <property type="entry name" value="sdhA_Bsu"/>
    <property type="match status" value="1"/>
</dbReference>
<evidence type="ECO:0000256" key="3">
    <source>
        <dbReference type="ARBA" id="ARBA00008040"/>
    </source>
</evidence>
<gene>
    <name evidence="16" type="primary">sdhA</name>
    <name evidence="16" type="ORF">F2Q65_14370</name>
</gene>
<dbReference type="GO" id="GO:0009055">
    <property type="term" value="F:electron transfer activity"/>
    <property type="evidence" value="ECO:0007669"/>
    <property type="project" value="TreeGrafter"/>
</dbReference>
<keyword evidence="7" id="KW-0274">FAD</keyword>
<dbReference type="PANTHER" id="PTHR11632:SF53">
    <property type="entry name" value="SUCCINATE DEHYDROGENASE FLAVOPROTEIN SUBUNIT"/>
    <property type="match status" value="1"/>
</dbReference>
<comment type="caution">
    <text evidence="16">The sequence shown here is derived from an EMBL/GenBank/DDBJ whole genome shotgun (WGS) entry which is preliminary data.</text>
</comment>
<evidence type="ECO:0000256" key="6">
    <source>
        <dbReference type="ARBA" id="ARBA00022630"/>
    </source>
</evidence>
<dbReference type="Gene3D" id="3.50.50.60">
    <property type="entry name" value="FAD/NAD(P)-binding domain"/>
    <property type="match status" value="1"/>
</dbReference>
<dbReference type="Pfam" id="PF00890">
    <property type="entry name" value="FAD_binding_2"/>
    <property type="match status" value="1"/>
</dbReference>
<evidence type="ECO:0000256" key="9">
    <source>
        <dbReference type="ARBA" id="ARBA00023002"/>
    </source>
</evidence>
<evidence type="ECO:0000256" key="4">
    <source>
        <dbReference type="ARBA" id="ARBA00012792"/>
    </source>
</evidence>
<feature type="domain" description="Fumarate reductase/succinate dehydrogenase flavoprotein-like C-terminal" evidence="15">
    <location>
        <begin position="481"/>
        <end position="624"/>
    </location>
</feature>
<dbReference type="PROSITE" id="PS00504">
    <property type="entry name" value="FRD_SDH_FAD_BINDING"/>
    <property type="match status" value="1"/>
</dbReference>
<keyword evidence="10" id="KW-0472">Membrane</keyword>
<keyword evidence="17" id="KW-1185">Reference proteome</keyword>
<organism evidence="16 17">
    <name type="scientific">Thiohalocapsa marina</name>
    <dbReference type="NCBI Taxonomy" id="424902"/>
    <lineage>
        <taxon>Bacteria</taxon>
        <taxon>Pseudomonadati</taxon>
        <taxon>Pseudomonadota</taxon>
        <taxon>Gammaproteobacteria</taxon>
        <taxon>Chromatiales</taxon>
        <taxon>Chromatiaceae</taxon>
        <taxon>Thiohalocapsa</taxon>
    </lineage>
</organism>
<dbReference type="EMBL" id="VWXX01000027">
    <property type="protein sequence ID" value="KAA6183871.1"/>
    <property type="molecule type" value="Genomic_DNA"/>
</dbReference>
<dbReference type="InterPro" id="IPR003953">
    <property type="entry name" value="FAD-dep_OxRdtase_2_FAD-bd"/>
</dbReference>
<dbReference type="PIRSF" id="PIRSF000171">
    <property type="entry name" value="SDHA_APRA_LASPO"/>
    <property type="match status" value="1"/>
</dbReference>
<dbReference type="OrthoDB" id="9806724at2"/>
<evidence type="ECO:0000313" key="17">
    <source>
        <dbReference type="Proteomes" id="UP000322981"/>
    </source>
</evidence>
<dbReference type="SUPFAM" id="SSF56425">
    <property type="entry name" value="Succinate dehydrogenase/fumarate reductase flavoprotein, catalytic domain"/>
    <property type="match status" value="1"/>
</dbReference>
<evidence type="ECO:0000256" key="12">
    <source>
        <dbReference type="PIRSR" id="PIRSR000171-1"/>
    </source>
</evidence>
<dbReference type="InterPro" id="IPR030664">
    <property type="entry name" value="SdhA/FrdA/AprA"/>
</dbReference>
<dbReference type="InterPro" id="IPR011280">
    <property type="entry name" value="Succ_DH/Fum_Rdt_flav_su"/>
</dbReference>
<feature type="domain" description="FAD-dependent oxidoreductase 2 FAD-binding" evidence="14">
    <location>
        <begin position="7"/>
        <end position="421"/>
    </location>
</feature>
<sequence>MNRGREVIVIGGGLGGLWATLTIAEAGHRVRLFSLFEVMRSHSVCAQGGINAVFDAKGEHDSVRQHIVDTIKGGSYLANQPPIQSMCEDAPGLIRTFERMGVTFSRTPEGQLDQRLFGGVKHRRTCFAGASTGQQLLHGVDQQVRRLEADDRVHKHEWWEFLSLVKDADGVCRGIVAMDLRSLEVRAFRADAVVLATGGLGQIYAPKTTCSTNSTGAAASRVYQQGARFANAEFFQFHPTAMLGEDKTRLMSEAARGEGGRIWVPRDPADRREPARIPEAERFYFLEDWYPAYGNTVPRDIASRAIWKVTRELGQGVGGSDRVYLDLTHLDRGFVASRLGAILSIYRKFAGSDPLQAPMEIFPAAHYAMGGLWVDYEKDTSTGGMRPGSPRNHATSIPGLYACGECDYAYHGANRLGANSLLSASYSGRVAGEAVVSYLNGLATGAEAMPAEYFDAEIRYQAQINQHFMHARGDQNPYHLHQALGALMTAKVGVVRNNAELDAAIAELAELEQRFARLDLAEANAWANQSLAHARQVFDMVKLAQVMAASARARDECRGAHYKPEFALEMPPDKYAGDPEFEAYRARWKANNAEWLKTTVAEYSTDSPRISFEPVDLSLLQPEQPRDYR</sequence>
<feature type="active site" description="Proton acceptor" evidence="12">
    <location>
        <position position="299"/>
    </location>
</feature>
<proteinExistence type="inferred from homology"/>
<accession>A0A5M8FL27</accession>
<dbReference type="InterPro" id="IPR037099">
    <property type="entry name" value="Fum_R/Succ_DH_flav-like_C_sf"/>
</dbReference>
<comment type="cofactor">
    <cofactor evidence="1">
        <name>FAD</name>
        <dbReference type="ChEBI" id="CHEBI:57692"/>
    </cofactor>
</comment>
<reference evidence="16 17" key="1">
    <citation type="submission" date="2019-09" db="EMBL/GenBank/DDBJ databases">
        <title>Whole-genome sequence of the purple sulfur bacterium Thiohalocapsa marina DSM 19078.</title>
        <authorList>
            <person name="Kyndt J.A."/>
            <person name="Meyer T.E."/>
        </authorList>
    </citation>
    <scope>NUCLEOTIDE SEQUENCE [LARGE SCALE GENOMIC DNA]</scope>
    <source>
        <strain evidence="16 17">DSM 19078</strain>
    </source>
</reference>
<feature type="coiled-coil region" evidence="13">
    <location>
        <begin position="494"/>
        <end position="521"/>
    </location>
</feature>
<keyword evidence="13" id="KW-0175">Coiled coil</keyword>
<evidence type="ECO:0000313" key="16">
    <source>
        <dbReference type="EMBL" id="KAA6183871.1"/>
    </source>
</evidence>
<dbReference type="InterPro" id="IPR027477">
    <property type="entry name" value="Succ_DH/fumarate_Rdtase_cat_sf"/>
</dbReference>
<dbReference type="Proteomes" id="UP000322981">
    <property type="component" value="Unassembled WGS sequence"/>
</dbReference>
<dbReference type="InterPro" id="IPR036188">
    <property type="entry name" value="FAD/NAD-bd_sf"/>
</dbReference>
<dbReference type="EC" id="1.3.5.1" evidence="4"/>
<dbReference type="Gene3D" id="1.20.58.100">
    <property type="entry name" value="Fumarate reductase/succinate dehydrogenase flavoprotein-like, C-terminal domain"/>
    <property type="match status" value="1"/>
</dbReference>
<dbReference type="GO" id="GO:0050660">
    <property type="term" value="F:flavin adenine dinucleotide binding"/>
    <property type="evidence" value="ECO:0007669"/>
    <property type="project" value="TreeGrafter"/>
</dbReference>
<name>A0A5M8FL27_9GAMM</name>
<evidence type="ECO:0000256" key="8">
    <source>
        <dbReference type="ARBA" id="ARBA00022982"/>
    </source>
</evidence>
<evidence type="ECO:0000256" key="10">
    <source>
        <dbReference type="ARBA" id="ARBA00023136"/>
    </source>
</evidence>
<evidence type="ECO:0000256" key="5">
    <source>
        <dbReference type="ARBA" id="ARBA00022448"/>
    </source>
</evidence>
<comment type="similarity">
    <text evidence="3">Belongs to the FAD-dependent oxidoreductase 2 family. FRD/SDH subfamily.</text>
</comment>
<dbReference type="InterPro" id="IPR003952">
    <property type="entry name" value="FRD_SDH_FAD_BS"/>
</dbReference>
<evidence type="ECO:0000256" key="11">
    <source>
        <dbReference type="ARBA" id="ARBA00049220"/>
    </source>
</evidence>
<comment type="subcellular location">
    <subcellularLocation>
        <location evidence="2">Cell inner membrane</location>
        <topology evidence="2">Peripheral membrane protein</topology>
        <orientation evidence="2">Cytoplasmic side</orientation>
    </subcellularLocation>
</comment>
<keyword evidence="8" id="KW-0249">Electron transport</keyword>
<dbReference type="Gene3D" id="3.90.700.10">
    <property type="entry name" value="Succinate dehydrogenase/fumarate reductase flavoprotein, catalytic domain"/>
    <property type="match status" value="1"/>
</dbReference>
<keyword evidence="9 16" id="KW-0560">Oxidoreductase</keyword>
<dbReference type="GO" id="GO:0008177">
    <property type="term" value="F:succinate dehydrogenase (quinone) activity"/>
    <property type="evidence" value="ECO:0007669"/>
    <property type="project" value="UniProtKB-EC"/>
</dbReference>
<dbReference type="Pfam" id="PF02910">
    <property type="entry name" value="Succ_DH_flav_C"/>
    <property type="match status" value="1"/>
</dbReference>
<evidence type="ECO:0000256" key="7">
    <source>
        <dbReference type="ARBA" id="ARBA00022827"/>
    </source>
</evidence>
<comment type="catalytic activity">
    <reaction evidence="11">
        <text>a quinone + succinate = fumarate + a quinol</text>
        <dbReference type="Rhea" id="RHEA:40523"/>
        <dbReference type="ChEBI" id="CHEBI:24646"/>
        <dbReference type="ChEBI" id="CHEBI:29806"/>
        <dbReference type="ChEBI" id="CHEBI:30031"/>
        <dbReference type="ChEBI" id="CHEBI:132124"/>
        <dbReference type="EC" id="1.3.5.1"/>
    </reaction>
</comment>
<protein>
    <recommendedName>
        <fullName evidence="4">succinate dehydrogenase</fullName>
        <ecNumber evidence="4">1.3.5.1</ecNumber>
    </recommendedName>
</protein>
<dbReference type="GO" id="GO:0009061">
    <property type="term" value="P:anaerobic respiration"/>
    <property type="evidence" value="ECO:0007669"/>
    <property type="project" value="TreeGrafter"/>
</dbReference>
<dbReference type="PANTHER" id="PTHR11632">
    <property type="entry name" value="SUCCINATE DEHYDROGENASE 2 FLAVOPROTEIN SUBUNIT"/>
    <property type="match status" value="1"/>
</dbReference>